<feature type="compositionally biased region" description="Basic and acidic residues" evidence="6">
    <location>
        <begin position="8"/>
        <end position="18"/>
    </location>
</feature>
<dbReference type="PANTHER" id="PTHR23501">
    <property type="entry name" value="MAJOR FACILITATOR SUPERFAMILY"/>
    <property type="match status" value="1"/>
</dbReference>
<evidence type="ECO:0000256" key="2">
    <source>
        <dbReference type="ARBA" id="ARBA00022448"/>
    </source>
</evidence>
<keyword evidence="3 7" id="KW-0812">Transmembrane</keyword>
<dbReference type="CDD" id="cd06179">
    <property type="entry name" value="MFS_TRI12_like"/>
    <property type="match status" value="1"/>
</dbReference>
<evidence type="ECO:0000256" key="1">
    <source>
        <dbReference type="ARBA" id="ARBA00004141"/>
    </source>
</evidence>
<feature type="transmembrane region" description="Helical" evidence="7">
    <location>
        <begin position="293"/>
        <end position="313"/>
    </location>
</feature>
<feature type="domain" description="Major facilitator superfamily (MFS) profile" evidence="8">
    <location>
        <begin position="57"/>
        <end position="576"/>
    </location>
</feature>
<reference evidence="9 10" key="1">
    <citation type="submission" date="2016-03" db="EMBL/GenBank/DDBJ databases">
        <title>The draft genome sequence of Fonsecaea nubica causative agent of cutaneous subcutaneous infection in human host.</title>
        <authorList>
            <person name="Costa F."/>
            <person name="Sybren D.H."/>
            <person name="Raittz R.T."/>
            <person name="Weiss V.A."/>
            <person name="Leao A.C."/>
            <person name="Gomes R."/>
            <person name="De Souza E.M."/>
            <person name="Pedrosa F.O."/>
            <person name="Steffens M.B."/>
            <person name="Bombassaro A."/>
            <person name="Tadra-Sfeir M.Z."/>
            <person name="Moreno L.F."/>
            <person name="Najafzadeh M.J."/>
            <person name="Felipe M.S."/>
            <person name="Teixeira M."/>
            <person name="Sun J."/>
            <person name="Xi L."/>
            <person name="Castro M.A."/>
            <person name="Vicente V.A."/>
        </authorList>
    </citation>
    <scope>NUCLEOTIDE SEQUENCE [LARGE SCALE GENOMIC DNA]</scope>
    <source>
        <strain evidence="9 10">CBS 269.64</strain>
    </source>
</reference>
<feature type="compositionally biased region" description="Polar residues" evidence="6">
    <location>
        <begin position="715"/>
        <end position="728"/>
    </location>
</feature>
<feature type="region of interest" description="Disordered" evidence="6">
    <location>
        <begin position="927"/>
        <end position="967"/>
    </location>
</feature>
<organism evidence="9 10">
    <name type="scientific">Fonsecaea nubica</name>
    <dbReference type="NCBI Taxonomy" id="856822"/>
    <lineage>
        <taxon>Eukaryota</taxon>
        <taxon>Fungi</taxon>
        <taxon>Dikarya</taxon>
        <taxon>Ascomycota</taxon>
        <taxon>Pezizomycotina</taxon>
        <taxon>Eurotiomycetes</taxon>
        <taxon>Chaetothyriomycetidae</taxon>
        <taxon>Chaetothyriales</taxon>
        <taxon>Herpotrichiellaceae</taxon>
        <taxon>Fonsecaea</taxon>
    </lineage>
</organism>
<dbReference type="Gene3D" id="1.20.5.170">
    <property type="match status" value="1"/>
</dbReference>
<feature type="region of interest" description="Disordered" evidence="6">
    <location>
        <begin position="710"/>
        <end position="750"/>
    </location>
</feature>
<keyword evidence="5 7" id="KW-0472">Membrane</keyword>
<dbReference type="Gene3D" id="1.20.1250.20">
    <property type="entry name" value="MFS general substrate transporter like domains"/>
    <property type="match status" value="1"/>
</dbReference>
<dbReference type="GeneID" id="34586536"/>
<proteinExistence type="predicted"/>
<accession>A0A178D7G4</accession>
<feature type="transmembrane region" description="Helical" evidence="7">
    <location>
        <begin position="333"/>
        <end position="353"/>
    </location>
</feature>
<keyword evidence="10" id="KW-1185">Reference proteome</keyword>
<dbReference type="GO" id="GO:0022857">
    <property type="term" value="F:transmembrane transporter activity"/>
    <property type="evidence" value="ECO:0007669"/>
    <property type="project" value="InterPro"/>
</dbReference>
<feature type="transmembrane region" description="Helical" evidence="7">
    <location>
        <begin position="403"/>
        <end position="422"/>
    </location>
</feature>
<feature type="transmembrane region" description="Helical" evidence="7">
    <location>
        <begin position="462"/>
        <end position="485"/>
    </location>
</feature>
<evidence type="ECO:0000256" key="6">
    <source>
        <dbReference type="SAM" id="MobiDB-lite"/>
    </source>
</evidence>
<evidence type="ECO:0000256" key="7">
    <source>
        <dbReference type="SAM" id="Phobius"/>
    </source>
</evidence>
<dbReference type="InterPro" id="IPR020846">
    <property type="entry name" value="MFS_dom"/>
</dbReference>
<dbReference type="GO" id="GO:0003700">
    <property type="term" value="F:DNA-binding transcription factor activity"/>
    <property type="evidence" value="ECO:0007669"/>
    <property type="project" value="InterPro"/>
</dbReference>
<dbReference type="EMBL" id="LVCJ01000014">
    <property type="protein sequence ID" value="OAL37607.1"/>
    <property type="molecule type" value="Genomic_DNA"/>
</dbReference>
<feature type="transmembrane region" description="Helical" evidence="7">
    <location>
        <begin position="260"/>
        <end position="281"/>
    </location>
</feature>
<feature type="transmembrane region" description="Helical" evidence="7">
    <location>
        <begin position="373"/>
        <end position="396"/>
    </location>
</feature>
<name>A0A178D7G4_9EURO</name>
<evidence type="ECO:0000256" key="4">
    <source>
        <dbReference type="ARBA" id="ARBA00022989"/>
    </source>
</evidence>
<feature type="region of interest" description="Disordered" evidence="6">
    <location>
        <begin position="766"/>
        <end position="841"/>
    </location>
</feature>
<dbReference type="OrthoDB" id="4144244at2759"/>
<evidence type="ECO:0000259" key="8">
    <source>
        <dbReference type="PROSITE" id="PS50850"/>
    </source>
</evidence>
<feature type="transmembrane region" description="Helical" evidence="7">
    <location>
        <begin position="218"/>
        <end position="239"/>
    </location>
</feature>
<gene>
    <name evidence="9" type="ORF">AYO20_03114</name>
</gene>
<keyword evidence="2" id="KW-0813">Transport</keyword>
<dbReference type="InterPro" id="IPR010573">
    <property type="entry name" value="MFS_Str1/Tri12-like"/>
</dbReference>
<dbReference type="PANTHER" id="PTHR23501:SF109">
    <property type="entry name" value="MAJOR FACILITATOR SUPERFAMILY (MFS) PROFILE DOMAIN-CONTAINING PROTEIN-RELATED"/>
    <property type="match status" value="1"/>
</dbReference>
<dbReference type="SUPFAM" id="SSF103473">
    <property type="entry name" value="MFS general substrate transporter"/>
    <property type="match status" value="1"/>
</dbReference>
<comment type="caution">
    <text evidence="9">The sequence shown here is derived from an EMBL/GenBank/DDBJ whole genome shotgun (WGS) entry which is preliminary data.</text>
</comment>
<dbReference type="InterPro" id="IPR046347">
    <property type="entry name" value="bZIP_sf"/>
</dbReference>
<keyword evidence="4 7" id="KW-1133">Transmembrane helix</keyword>
<feature type="transmembrane region" description="Helical" evidence="7">
    <location>
        <begin position="187"/>
        <end position="206"/>
    </location>
</feature>
<dbReference type="InterPro" id="IPR053791">
    <property type="entry name" value="MFS_Tri12-like"/>
</dbReference>
<feature type="transmembrane region" description="Helical" evidence="7">
    <location>
        <begin position="57"/>
        <end position="81"/>
    </location>
</feature>
<dbReference type="Proteomes" id="UP000185904">
    <property type="component" value="Unassembled WGS sequence"/>
</dbReference>
<dbReference type="SUPFAM" id="SSF57959">
    <property type="entry name" value="Leucine zipper domain"/>
    <property type="match status" value="1"/>
</dbReference>
<feature type="transmembrane region" description="Helical" evidence="7">
    <location>
        <begin position="554"/>
        <end position="573"/>
    </location>
</feature>
<evidence type="ECO:0000256" key="5">
    <source>
        <dbReference type="ARBA" id="ARBA00023136"/>
    </source>
</evidence>
<dbReference type="GO" id="GO:0005886">
    <property type="term" value="C:plasma membrane"/>
    <property type="evidence" value="ECO:0007669"/>
    <property type="project" value="TreeGrafter"/>
</dbReference>
<feature type="transmembrane region" description="Helical" evidence="7">
    <location>
        <begin position="101"/>
        <end position="119"/>
    </location>
</feature>
<feature type="region of interest" description="Disordered" evidence="6">
    <location>
        <begin position="1"/>
        <end position="31"/>
    </location>
</feature>
<feature type="transmembrane region" description="Helical" evidence="7">
    <location>
        <begin position="131"/>
        <end position="149"/>
    </location>
</feature>
<dbReference type="RefSeq" id="XP_022502619.1">
    <property type="nucleotide sequence ID" value="XM_022641417.1"/>
</dbReference>
<dbReference type="CDD" id="cd14688">
    <property type="entry name" value="bZIP_YAP"/>
    <property type="match status" value="1"/>
</dbReference>
<feature type="compositionally biased region" description="Polar residues" evidence="6">
    <location>
        <begin position="795"/>
        <end position="841"/>
    </location>
</feature>
<dbReference type="PROSITE" id="PS50850">
    <property type="entry name" value="MFS"/>
    <property type="match status" value="1"/>
</dbReference>
<dbReference type="InterPro" id="IPR005829">
    <property type="entry name" value="Sugar_transporter_CS"/>
</dbReference>
<evidence type="ECO:0000313" key="10">
    <source>
        <dbReference type="Proteomes" id="UP000185904"/>
    </source>
</evidence>
<feature type="transmembrane region" description="Helical" evidence="7">
    <location>
        <begin position="428"/>
        <end position="450"/>
    </location>
</feature>
<sequence>MADTISESEAHHHADDAHHHHALHLAKPRDRHDEEYQEDIRIANLLAKDVEEMPREYFTSIPLVGTMVSMSLTVVSSYFGFAVPASVLTFINLDIGPSTDMSLFSIVWVLCNAISLLITGRVSDKFGRRNFVLGAGALAIIGGIVACTAKNMNTLIGANVIIGLASGVHSSQSLFTGELLPHRYKFLAVFMMLIPMVTSTGLAAYIARALVETRSWRWIYYIYLILVGSGWIIQILVYHPPTFDQLHGGHRSRRREFKRMDHFGLFLLVAGLTLFILGVSWGGNPQPWTSGRILGLLITGGVTLIIFVIYEVYTPSPNPIVDMTLFKDIRGYVCLNIVSMAAGAMYIALNVIWPQQVVLVYGSENRDWQTSAWMSTAIGWGIWGGIMILFPLVSVIKHLRRQVLVLLIFSLAFTAALSQVNRSQKGQAIAFAFLTAFPIGWLETGTTIMVQLDAQDADVGMVYAVLSGLRSISGAVFTAVFVAILNSKATAKVGAYVTRAALEAGLPQSSLGQLFQALQTQSAEALASVPGITTEIQVAVARAAENAYADAFAYVYYAALAVGGVAVLAALYMKDYDRYMTGHTPKQIYGRGGLAPEVTVDVEKKDIGEDVKTHHVASHEEESVRPSERIRNRLSQRHFRERKSLYIKSLEKASKASTQTESARNKALSKELADLRTATLKMRAQILKLSCSLHAVGTEVGKILHVKGLEDSDSPSELQDTNRMSSPLSDLAYGEESSSPGGLNPGTLSDEYAEYPELTELNLQPHHTEHDNERVSRSEASQNTDTGHETRPPDETSNANDPVLNPSQSSADDLQPETGTHQGEQHPSQHFVNHNGNLPNATVQAVSPEWSVGDPNSLEFYSQPMGPMGFQVYGTTFASPRATTRMTSPAAVGGSATASFDTAQQVAGQTLHTHTAAPSHPDLTVHQRASLQQAGQHQEHQHQHQQHSPDSLLQSVPGQTNLSLPAGHFPPWFGGDLTPNNPSSAFARHMETLELQVRCRIDAAPDGSSREK</sequence>
<comment type="subcellular location">
    <subcellularLocation>
        <location evidence="1">Membrane</location>
        <topology evidence="1">Multi-pass membrane protein</topology>
    </subcellularLocation>
</comment>
<dbReference type="PROSITE" id="PS00216">
    <property type="entry name" value="SUGAR_TRANSPORT_1"/>
    <property type="match status" value="1"/>
</dbReference>
<dbReference type="Pfam" id="PF06609">
    <property type="entry name" value="TRI12"/>
    <property type="match status" value="1"/>
</dbReference>
<feature type="compositionally biased region" description="Polar residues" evidence="6">
    <location>
        <begin position="948"/>
        <end position="963"/>
    </location>
</feature>
<dbReference type="InterPro" id="IPR036259">
    <property type="entry name" value="MFS_trans_sf"/>
</dbReference>
<evidence type="ECO:0000313" key="9">
    <source>
        <dbReference type="EMBL" id="OAL37607.1"/>
    </source>
</evidence>
<feature type="compositionally biased region" description="Basic and acidic residues" evidence="6">
    <location>
        <begin position="766"/>
        <end position="777"/>
    </location>
</feature>
<dbReference type="AlphaFoldDB" id="A0A178D7G4"/>
<evidence type="ECO:0000256" key="3">
    <source>
        <dbReference type="ARBA" id="ARBA00022692"/>
    </source>
</evidence>
<protein>
    <recommendedName>
        <fullName evidence="8">Major facilitator superfamily (MFS) profile domain-containing protein</fullName>
    </recommendedName>
</protein>